<dbReference type="Gene3D" id="2.60.120.920">
    <property type="match status" value="1"/>
</dbReference>
<proteinExistence type="predicted"/>
<dbReference type="CDD" id="cd11709">
    <property type="entry name" value="SPRY"/>
    <property type="match status" value="1"/>
</dbReference>
<dbReference type="OrthoDB" id="6359816at2759"/>
<reference evidence="2" key="1">
    <citation type="submission" date="2021-06" db="EMBL/GenBank/DDBJ databases">
        <authorList>
            <person name="Kallberg Y."/>
            <person name="Tangrot J."/>
            <person name="Rosling A."/>
        </authorList>
    </citation>
    <scope>NUCLEOTIDE SEQUENCE</scope>
    <source>
        <strain evidence="2">CL551</strain>
    </source>
</reference>
<keyword evidence="3" id="KW-1185">Reference proteome</keyword>
<gene>
    <name evidence="2" type="ORF">AMORRO_LOCUS9024</name>
</gene>
<feature type="domain" description="B30.2/SPRY" evidence="1">
    <location>
        <begin position="235"/>
        <end position="415"/>
    </location>
</feature>
<evidence type="ECO:0000313" key="2">
    <source>
        <dbReference type="EMBL" id="CAG8629596.1"/>
    </source>
</evidence>
<accession>A0A9N9D6G9</accession>
<dbReference type="Pfam" id="PF00651">
    <property type="entry name" value="BTB"/>
    <property type="match status" value="1"/>
</dbReference>
<protein>
    <submittedName>
        <fullName evidence="2">1493_t:CDS:1</fullName>
    </submittedName>
</protein>
<dbReference type="SUPFAM" id="SSF54695">
    <property type="entry name" value="POZ domain"/>
    <property type="match status" value="1"/>
</dbReference>
<dbReference type="AlphaFoldDB" id="A0A9N9D6G9"/>
<dbReference type="InterPro" id="IPR013320">
    <property type="entry name" value="ConA-like_dom_sf"/>
</dbReference>
<dbReference type="InterPro" id="IPR003877">
    <property type="entry name" value="SPRY_dom"/>
</dbReference>
<dbReference type="EMBL" id="CAJVPV010008347">
    <property type="protein sequence ID" value="CAG8629596.1"/>
    <property type="molecule type" value="Genomic_DNA"/>
</dbReference>
<name>A0A9N9D6G9_9GLOM</name>
<sequence length="415" mass="46761">MLFAEMTEIPCNQISFPEVEMSSMNVILKYLYTETISPGDITTENAFGILHAASFFQLENLQDNILAIYKRLCKNGGNEKKLPELLSRATHLASPLADNSIVRYLVNSVARIPLDTMEFNRLSFQGLQCLLSIRDRTQIFLSSEYSVFRFMVLTAATEAPGEAFVALEKKLPPWSEVEEPFKTVDNNSIGEEISTSVADIISPIVDYIEFRRIDAKIIAKIIEPLDIVPINNILDSYRFQACVETSLPAFYGDSILKWDRVCCGPDLKISEDGETVSAFPNPIGHQSVRTNKLMSSGTHEFYVQIENACKECYIGVCSEDLDFSGAAGSQPYGWVLSSSGQYCHNNHCTLFSTRTFGNKNEKIIVYLDIDEKKISFSVNNVLHKPVERWKNLPSNLYFVVSFCYPGKFKILLPDH</sequence>
<evidence type="ECO:0000259" key="1">
    <source>
        <dbReference type="PROSITE" id="PS50188"/>
    </source>
</evidence>
<dbReference type="Proteomes" id="UP000789342">
    <property type="component" value="Unassembled WGS sequence"/>
</dbReference>
<dbReference type="SUPFAM" id="SSF49899">
    <property type="entry name" value="Concanavalin A-like lectins/glucanases"/>
    <property type="match status" value="1"/>
</dbReference>
<dbReference type="InterPro" id="IPR043136">
    <property type="entry name" value="B30.2/SPRY_sf"/>
</dbReference>
<dbReference type="PROSITE" id="PS50188">
    <property type="entry name" value="B302_SPRY"/>
    <property type="match status" value="1"/>
</dbReference>
<dbReference type="InterPro" id="IPR001870">
    <property type="entry name" value="B30.2/SPRY"/>
</dbReference>
<dbReference type="Pfam" id="PF00622">
    <property type="entry name" value="SPRY"/>
    <property type="match status" value="1"/>
</dbReference>
<dbReference type="InterPro" id="IPR000210">
    <property type="entry name" value="BTB/POZ_dom"/>
</dbReference>
<comment type="caution">
    <text evidence="2">The sequence shown here is derived from an EMBL/GenBank/DDBJ whole genome shotgun (WGS) entry which is preliminary data.</text>
</comment>
<dbReference type="Gene3D" id="3.30.710.10">
    <property type="entry name" value="Potassium Channel Kv1.1, Chain A"/>
    <property type="match status" value="1"/>
</dbReference>
<evidence type="ECO:0000313" key="3">
    <source>
        <dbReference type="Proteomes" id="UP000789342"/>
    </source>
</evidence>
<organism evidence="2 3">
    <name type="scientific">Acaulospora morrowiae</name>
    <dbReference type="NCBI Taxonomy" id="94023"/>
    <lineage>
        <taxon>Eukaryota</taxon>
        <taxon>Fungi</taxon>
        <taxon>Fungi incertae sedis</taxon>
        <taxon>Mucoromycota</taxon>
        <taxon>Glomeromycotina</taxon>
        <taxon>Glomeromycetes</taxon>
        <taxon>Diversisporales</taxon>
        <taxon>Acaulosporaceae</taxon>
        <taxon>Acaulospora</taxon>
    </lineage>
</organism>
<dbReference type="CDD" id="cd18186">
    <property type="entry name" value="BTB_POZ_ZBTB_KLHL-like"/>
    <property type="match status" value="1"/>
</dbReference>
<dbReference type="InterPro" id="IPR011333">
    <property type="entry name" value="SKP1/BTB/POZ_sf"/>
</dbReference>